<reference evidence="1" key="1">
    <citation type="journal article" date="2021" name="Proc. Natl. Acad. Sci. U.S.A.">
        <title>A Catalog of Tens of Thousands of Viruses from Human Metagenomes Reveals Hidden Associations with Chronic Diseases.</title>
        <authorList>
            <person name="Tisza M.J."/>
            <person name="Buck C.B."/>
        </authorList>
    </citation>
    <scope>NUCLEOTIDE SEQUENCE</scope>
    <source>
        <strain evidence="1">CtEJj1</strain>
    </source>
</reference>
<accession>A0A8S5U6J9</accession>
<sequence>MIIFLEVLICRYSPYLQAFPAFFVSEETHIYFYIRLGFCFQK</sequence>
<evidence type="ECO:0000313" key="1">
    <source>
        <dbReference type="EMBL" id="DAF90068.1"/>
    </source>
</evidence>
<organism evidence="1">
    <name type="scientific">Siphoviridae sp. ctEJj1</name>
    <dbReference type="NCBI Taxonomy" id="2825395"/>
    <lineage>
        <taxon>Viruses</taxon>
        <taxon>Duplodnaviria</taxon>
        <taxon>Heunggongvirae</taxon>
        <taxon>Uroviricota</taxon>
        <taxon>Caudoviricetes</taxon>
    </lineage>
</organism>
<dbReference type="EMBL" id="BK016020">
    <property type="protein sequence ID" value="DAF90068.1"/>
    <property type="molecule type" value="Genomic_DNA"/>
</dbReference>
<protein>
    <submittedName>
        <fullName evidence="1">Uncharacterized protein</fullName>
    </submittedName>
</protein>
<proteinExistence type="predicted"/>
<name>A0A8S5U6J9_9CAUD</name>